<dbReference type="KEGG" id="dbc:MFMK1_001688"/>
<evidence type="ECO:0000256" key="4">
    <source>
        <dbReference type="ARBA" id="ARBA00022643"/>
    </source>
</evidence>
<dbReference type="Pfam" id="PF03060">
    <property type="entry name" value="NMO"/>
    <property type="match status" value="2"/>
</dbReference>
<organism evidence="6 7">
    <name type="scientific">Metallumcola ferriviriculae</name>
    <dbReference type="NCBI Taxonomy" id="3039180"/>
    <lineage>
        <taxon>Bacteria</taxon>
        <taxon>Bacillati</taxon>
        <taxon>Bacillota</taxon>
        <taxon>Clostridia</taxon>
        <taxon>Neomoorellales</taxon>
        <taxon>Desulfitibacteraceae</taxon>
        <taxon>Metallumcola</taxon>
    </lineage>
</organism>
<keyword evidence="6" id="KW-0503">Monooxygenase</keyword>
<accession>A0AAU0UMT1</accession>
<dbReference type="CDD" id="cd04730">
    <property type="entry name" value="NPD_like"/>
    <property type="match status" value="1"/>
</dbReference>
<keyword evidence="3" id="KW-0285">Flavoprotein</keyword>
<evidence type="ECO:0000256" key="5">
    <source>
        <dbReference type="ARBA" id="ARBA00023002"/>
    </source>
</evidence>
<evidence type="ECO:0000256" key="2">
    <source>
        <dbReference type="ARBA" id="ARBA00013457"/>
    </source>
</evidence>
<dbReference type="Proteomes" id="UP001329915">
    <property type="component" value="Chromosome"/>
</dbReference>
<dbReference type="SUPFAM" id="SSF51412">
    <property type="entry name" value="Inosine monophosphate dehydrogenase (IMPDH)"/>
    <property type="match status" value="1"/>
</dbReference>
<protein>
    <recommendedName>
        <fullName evidence="2">Probable nitronate monooxygenase</fullName>
    </recommendedName>
</protein>
<dbReference type="RefSeq" id="WP_366924694.1">
    <property type="nucleotide sequence ID" value="NZ_CP121694.1"/>
</dbReference>
<dbReference type="AlphaFoldDB" id="A0AAU0UMT1"/>
<evidence type="ECO:0000256" key="1">
    <source>
        <dbReference type="ARBA" id="ARBA00003535"/>
    </source>
</evidence>
<dbReference type="InterPro" id="IPR013785">
    <property type="entry name" value="Aldolase_TIM"/>
</dbReference>
<dbReference type="PANTHER" id="PTHR32332:SF18">
    <property type="entry name" value="2-NITROPROPANE DIOXYGENASE"/>
    <property type="match status" value="1"/>
</dbReference>
<dbReference type="PANTHER" id="PTHR32332">
    <property type="entry name" value="2-NITROPROPANE DIOXYGENASE"/>
    <property type="match status" value="1"/>
</dbReference>
<reference evidence="6 7" key="1">
    <citation type="submission" date="2023-04" db="EMBL/GenBank/DDBJ databases">
        <authorList>
            <person name="Hsu D."/>
        </authorList>
    </citation>
    <scope>NUCLEOTIDE SEQUENCE [LARGE SCALE GENOMIC DNA]</scope>
    <source>
        <strain evidence="6 7">MK1</strain>
    </source>
</reference>
<keyword evidence="5" id="KW-0560">Oxidoreductase</keyword>
<keyword evidence="7" id="KW-1185">Reference proteome</keyword>
<proteinExistence type="predicted"/>
<sequence length="315" mass="33265">MKIPHLTIGNITVPYPIIQGGMAVRISGGRLAGTVAKAGGVGVIAGTALTEAELLTEMEKAKNIANGTGAIGINVLFAVSNFADLIRTAMKNGIDMVFSGAGFSRDVFSWGREFNVPVVSIVSSGRLAKLAEKLGAAAVVVEGKEAGGHLGTDRPLKDILPEVVGQVKVPVIAAGGIITGKDIKWALDNGADGVQMGTRFAASEESDAPESFKQTYLDASKEDSILIESPVGLPGRALKTAFTERLDKGLIKPTVCNSCLKKCSNRFCLRLALEDAQKGLMQDGLIFAGEKVHTIKEILPVQKIFHNLISELRQD</sequence>
<dbReference type="GO" id="GO:0018580">
    <property type="term" value="F:nitronate monooxygenase activity"/>
    <property type="evidence" value="ECO:0007669"/>
    <property type="project" value="InterPro"/>
</dbReference>
<keyword evidence="4" id="KW-0288">FMN</keyword>
<evidence type="ECO:0000313" key="7">
    <source>
        <dbReference type="Proteomes" id="UP001329915"/>
    </source>
</evidence>
<evidence type="ECO:0000256" key="3">
    <source>
        <dbReference type="ARBA" id="ARBA00022630"/>
    </source>
</evidence>
<dbReference type="InterPro" id="IPR004136">
    <property type="entry name" value="NMO"/>
</dbReference>
<gene>
    <name evidence="6" type="ORF">MFMK1_001688</name>
</gene>
<evidence type="ECO:0000313" key="6">
    <source>
        <dbReference type="EMBL" id="WRO21867.1"/>
    </source>
</evidence>
<name>A0AAU0UMT1_9FIRM</name>
<dbReference type="EMBL" id="CP121694">
    <property type="protein sequence ID" value="WRO21867.1"/>
    <property type="molecule type" value="Genomic_DNA"/>
</dbReference>
<dbReference type="Gene3D" id="3.20.20.70">
    <property type="entry name" value="Aldolase class I"/>
    <property type="match status" value="1"/>
</dbReference>
<comment type="function">
    <text evidence="1">Nitronate monooxygenase that uses molecular oxygen to catalyze the oxidative denitrification of alkyl nitronates. Acts on propionate 3-nitronate (P3N), the presumed physiological substrate. Probably functions in the detoxification of P3N, a metabolic poison produced by plants and fungi as a defense mechanism.</text>
</comment>